<dbReference type="Proteomes" id="UP001165960">
    <property type="component" value="Unassembled WGS sequence"/>
</dbReference>
<name>A0ACC2RDT1_9FUNG</name>
<proteinExistence type="predicted"/>
<evidence type="ECO:0000313" key="1">
    <source>
        <dbReference type="EMBL" id="KAJ9048224.1"/>
    </source>
</evidence>
<dbReference type="EMBL" id="QTSX02007486">
    <property type="protein sequence ID" value="KAJ9048224.1"/>
    <property type="molecule type" value="Genomic_DNA"/>
</dbReference>
<keyword evidence="2" id="KW-1185">Reference proteome</keyword>
<gene>
    <name evidence="1" type="ORF">DSO57_1037151</name>
</gene>
<reference evidence="1" key="1">
    <citation type="submission" date="2022-04" db="EMBL/GenBank/DDBJ databases">
        <title>Genome of the entomopathogenic fungus Entomophthora muscae.</title>
        <authorList>
            <person name="Elya C."/>
            <person name="Lovett B.R."/>
            <person name="Lee E."/>
            <person name="Macias A.M."/>
            <person name="Hajek A.E."/>
            <person name="De Bivort B.L."/>
            <person name="Kasson M.T."/>
            <person name="De Fine Licht H.H."/>
            <person name="Stajich J.E."/>
        </authorList>
    </citation>
    <scope>NUCLEOTIDE SEQUENCE</scope>
    <source>
        <strain evidence="1">Berkeley</strain>
    </source>
</reference>
<evidence type="ECO:0000313" key="2">
    <source>
        <dbReference type="Proteomes" id="UP001165960"/>
    </source>
</evidence>
<protein>
    <submittedName>
        <fullName evidence="1">Uncharacterized protein</fullName>
    </submittedName>
</protein>
<sequence length="94" mass="10860">MELRGTIHRRMPPRSPHYSKAFSNWERKSQYLLRELIKYQTYADVLKRTLAANRGLTCPEDLNEESDGEEDVTEFIPFDPSHESLPAIPSPATL</sequence>
<comment type="caution">
    <text evidence="1">The sequence shown here is derived from an EMBL/GenBank/DDBJ whole genome shotgun (WGS) entry which is preliminary data.</text>
</comment>
<organism evidence="1 2">
    <name type="scientific">Entomophthora muscae</name>
    <dbReference type="NCBI Taxonomy" id="34485"/>
    <lineage>
        <taxon>Eukaryota</taxon>
        <taxon>Fungi</taxon>
        <taxon>Fungi incertae sedis</taxon>
        <taxon>Zoopagomycota</taxon>
        <taxon>Entomophthoromycotina</taxon>
        <taxon>Entomophthoromycetes</taxon>
        <taxon>Entomophthorales</taxon>
        <taxon>Entomophthoraceae</taxon>
        <taxon>Entomophthora</taxon>
    </lineage>
</organism>
<accession>A0ACC2RDT1</accession>